<dbReference type="AlphaFoldDB" id="A0A4W5KVR2"/>
<accession>A0A4W5KVR2</accession>
<protein>
    <submittedName>
        <fullName evidence="2">Uncharacterized protein</fullName>
    </submittedName>
</protein>
<organism evidence="2 3">
    <name type="scientific">Hucho hucho</name>
    <name type="common">huchen</name>
    <dbReference type="NCBI Taxonomy" id="62062"/>
    <lineage>
        <taxon>Eukaryota</taxon>
        <taxon>Metazoa</taxon>
        <taxon>Chordata</taxon>
        <taxon>Craniata</taxon>
        <taxon>Vertebrata</taxon>
        <taxon>Euteleostomi</taxon>
        <taxon>Actinopterygii</taxon>
        <taxon>Neopterygii</taxon>
        <taxon>Teleostei</taxon>
        <taxon>Protacanthopterygii</taxon>
        <taxon>Salmoniformes</taxon>
        <taxon>Salmonidae</taxon>
        <taxon>Salmoninae</taxon>
        <taxon>Hucho</taxon>
    </lineage>
</organism>
<dbReference type="GeneTree" id="ENSGT00940000158083"/>
<evidence type="ECO:0000313" key="3">
    <source>
        <dbReference type="Proteomes" id="UP000314982"/>
    </source>
</evidence>
<reference evidence="3" key="1">
    <citation type="submission" date="2018-06" db="EMBL/GenBank/DDBJ databases">
        <title>Genome assembly of Danube salmon.</title>
        <authorList>
            <person name="Macqueen D.J."/>
            <person name="Gundappa M.K."/>
        </authorList>
    </citation>
    <scope>NUCLEOTIDE SEQUENCE [LARGE SCALE GENOMIC DNA]</scope>
</reference>
<proteinExistence type="predicted"/>
<reference evidence="2" key="2">
    <citation type="submission" date="2025-08" db="UniProtKB">
        <authorList>
            <consortium name="Ensembl"/>
        </authorList>
    </citation>
    <scope>IDENTIFICATION</scope>
</reference>
<reference evidence="2" key="3">
    <citation type="submission" date="2025-09" db="UniProtKB">
        <authorList>
            <consortium name="Ensembl"/>
        </authorList>
    </citation>
    <scope>IDENTIFICATION</scope>
</reference>
<feature type="compositionally biased region" description="Basic and acidic residues" evidence="1">
    <location>
        <begin position="8"/>
        <end position="17"/>
    </location>
</feature>
<dbReference type="Proteomes" id="UP000314982">
    <property type="component" value="Unassembled WGS sequence"/>
</dbReference>
<evidence type="ECO:0000256" key="1">
    <source>
        <dbReference type="SAM" id="MobiDB-lite"/>
    </source>
</evidence>
<dbReference type="STRING" id="62062.ENSHHUP00000016206"/>
<name>A0A4W5KVR2_9TELE</name>
<sequence>MHTLAAAEEARVHEAHHGQVTVHAHTGQEEDVGEPVDGDDVAAQFAEEVPKRPVSLLTGGEGPQWEGEDKHQVRQCQVNHKCIHQTPTPLPPAAHDHDHKDVSQGACEKHEEIKQWQVDVGMGKTGAGVVPKDRISVWHEQTNCYATEMREFKQQMVAQIETLDKETLRTDLGRVGTRVELEMDYLETQNGAQPCVDLDDKLVEQQVTVVKEKNKAKCDKATGEM</sequence>
<feature type="region of interest" description="Disordered" evidence="1">
    <location>
        <begin position="1"/>
        <end position="36"/>
    </location>
</feature>
<keyword evidence="3" id="KW-1185">Reference proteome</keyword>
<evidence type="ECO:0000313" key="2">
    <source>
        <dbReference type="Ensembl" id="ENSHHUP00000016206.1"/>
    </source>
</evidence>
<dbReference type="Ensembl" id="ENSHHUT00000016776.1">
    <property type="protein sequence ID" value="ENSHHUP00000016206.1"/>
    <property type="gene ID" value="ENSHHUG00000010082.1"/>
</dbReference>